<dbReference type="PROSITE" id="PS50885">
    <property type="entry name" value="HAMP"/>
    <property type="match status" value="1"/>
</dbReference>
<dbReference type="CDD" id="cd06225">
    <property type="entry name" value="HAMP"/>
    <property type="match status" value="1"/>
</dbReference>
<evidence type="ECO:0000256" key="1">
    <source>
        <dbReference type="ARBA" id="ARBA00000085"/>
    </source>
</evidence>
<evidence type="ECO:0000256" key="11">
    <source>
        <dbReference type="ARBA" id="ARBA00022989"/>
    </source>
</evidence>
<dbReference type="RefSeq" id="WP_186857231.1">
    <property type="nucleotide sequence ID" value="NZ_JACOON010000002.1"/>
</dbReference>
<evidence type="ECO:0000256" key="7">
    <source>
        <dbReference type="ARBA" id="ARBA00022692"/>
    </source>
</evidence>
<evidence type="ECO:0000256" key="14">
    <source>
        <dbReference type="SAM" id="Phobius"/>
    </source>
</evidence>
<dbReference type="CDD" id="cd00082">
    <property type="entry name" value="HisKA"/>
    <property type="match status" value="1"/>
</dbReference>
<proteinExistence type="predicted"/>
<evidence type="ECO:0000256" key="3">
    <source>
        <dbReference type="ARBA" id="ARBA00012438"/>
    </source>
</evidence>
<feature type="domain" description="Histidine kinase" evidence="15">
    <location>
        <begin position="259"/>
        <end position="473"/>
    </location>
</feature>
<evidence type="ECO:0000256" key="4">
    <source>
        <dbReference type="ARBA" id="ARBA00022475"/>
    </source>
</evidence>
<dbReference type="Gene3D" id="1.10.287.130">
    <property type="match status" value="1"/>
</dbReference>
<feature type="transmembrane region" description="Helical" evidence="14">
    <location>
        <begin position="20"/>
        <end position="38"/>
    </location>
</feature>
<sequence>MNTKRRNFISFLKSKFTIRVWLAIMLLVAVSIAFLWTIQLGLFERSYIDAAVNEMENRVEPIIEDIDSYGMEEAVSYISAAVHGKVFLLDGDGDLLYAYGIGLPAVLDEVDESMMHYFSENLEQVLAGQDYEQLIRDDRQDLKLAQGIPANYKGQNYAIFTFTYMDEISAMQVVNLQQLFVLSVALAVAAGFLAFLLARHLVKPLKTIEKAVNRMTEGDLTAKPGLTRSDELGQLSDSVEKLGISLQRVDVLRKEVIANVSHELRAPLSVIIGYSEMVRDISGKDETKRTEHMDLIIQEAERLSRMVSDIMDYSQFQSGYIVLKKSETDLYALVESEVIYARKVAAPYRISILLENGIGAVSLYLDPIKMSQVLRNLLNNAINNTKDGETITVSIARQNSVVRAEVKNPGPAIPPEEQEIIWERYRKSQHQGSRREGTGIGLSIVSTILEAHGIKYGVESANGTNTFWFEINQ</sequence>
<evidence type="ECO:0000313" key="18">
    <source>
        <dbReference type="Proteomes" id="UP000606889"/>
    </source>
</evidence>
<keyword evidence="13 14" id="KW-0472">Membrane</keyword>
<dbReference type="EMBL" id="JACOON010000002">
    <property type="protein sequence ID" value="MBC5647712.1"/>
    <property type="molecule type" value="Genomic_DNA"/>
</dbReference>
<keyword evidence="7 14" id="KW-0812">Transmembrane</keyword>
<keyword evidence="4" id="KW-1003">Cell membrane</keyword>
<dbReference type="SUPFAM" id="SSF55874">
    <property type="entry name" value="ATPase domain of HSP90 chaperone/DNA topoisomerase II/histidine kinase"/>
    <property type="match status" value="1"/>
</dbReference>
<accession>A0ABR7ED49</accession>
<dbReference type="PANTHER" id="PTHR45528">
    <property type="entry name" value="SENSOR HISTIDINE KINASE CPXA"/>
    <property type="match status" value="1"/>
</dbReference>
<reference evidence="17 18" key="1">
    <citation type="submission" date="2020-08" db="EMBL/GenBank/DDBJ databases">
        <title>Genome public.</title>
        <authorList>
            <person name="Liu C."/>
            <person name="Sun Q."/>
        </authorList>
    </citation>
    <scope>NUCLEOTIDE SEQUENCE [LARGE SCALE GENOMIC DNA]</scope>
    <source>
        <strain evidence="17 18">NSJ-35</strain>
    </source>
</reference>
<evidence type="ECO:0000256" key="12">
    <source>
        <dbReference type="ARBA" id="ARBA00023012"/>
    </source>
</evidence>
<evidence type="ECO:0000256" key="9">
    <source>
        <dbReference type="ARBA" id="ARBA00022777"/>
    </source>
</evidence>
<dbReference type="SMART" id="SM00388">
    <property type="entry name" value="HisKA"/>
    <property type="match status" value="1"/>
</dbReference>
<organism evidence="17 18">
    <name type="scientific">Christensenella tenuis</name>
    <dbReference type="NCBI Taxonomy" id="2763033"/>
    <lineage>
        <taxon>Bacteria</taxon>
        <taxon>Bacillati</taxon>
        <taxon>Bacillota</taxon>
        <taxon>Clostridia</taxon>
        <taxon>Christensenellales</taxon>
        <taxon>Christensenellaceae</taxon>
        <taxon>Christensenella</taxon>
    </lineage>
</organism>
<evidence type="ECO:0000259" key="15">
    <source>
        <dbReference type="PROSITE" id="PS50109"/>
    </source>
</evidence>
<dbReference type="PANTHER" id="PTHR45528:SF1">
    <property type="entry name" value="SENSOR HISTIDINE KINASE CPXA"/>
    <property type="match status" value="1"/>
</dbReference>
<evidence type="ECO:0000256" key="6">
    <source>
        <dbReference type="ARBA" id="ARBA00022679"/>
    </source>
</evidence>
<keyword evidence="10" id="KW-0067">ATP-binding</keyword>
<comment type="caution">
    <text evidence="17">The sequence shown here is derived from an EMBL/GenBank/DDBJ whole genome shotgun (WGS) entry which is preliminary data.</text>
</comment>
<dbReference type="Gene3D" id="6.10.340.10">
    <property type="match status" value="1"/>
</dbReference>
<keyword evidence="8" id="KW-0547">Nucleotide-binding</keyword>
<dbReference type="InterPro" id="IPR050398">
    <property type="entry name" value="HssS/ArlS-like"/>
</dbReference>
<evidence type="ECO:0000256" key="2">
    <source>
        <dbReference type="ARBA" id="ARBA00004651"/>
    </source>
</evidence>
<dbReference type="InterPro" id="IPR003660">
    <property type="entry name" value="HAMP_dom"/>
</dbReference>
<evidence type="ECO:0000256" key="10">
    <source>
        <dbReference type="ARBA" id="ARBA00022840"/>
    </source>
</evidence>
<dbReference type="SMART" id="SM00387">
    <property type="entry name" value="HATPase_c"/>
    <property type="match status" value="1"/>
</dbReference>
<keyword evidence="5" id="KW-0597">Phosphoprotein</keyword>
<keyword evidence="6" id="KW-0808">Transferase</keyword>
<dbReference type="InterPro" id="IPR003594">
    <property type="entry name" value="HATPase_dom"/>
</dbReference>
<dbReference type="Pfam" id="PF02518">
    <property type="entry name" value="HATPase_c"/>
    <property type="match status" value="1"/>
</dbReference>
<protein>
    <recommendedName>
        <fullName evidence="3">histidine kinase</fullName>
        <ecNumber evidence="3">2.7.13.3</ecNumber>
    </recommendedName>
</protein>
<dbReference type="Gene3D" id="3.30.565.10">
    <property type="entry name" value="Histidine kinase-like ATPase, C-terminal domain"/>
    <property type="match status" value="1"/>
</dbReference>
<dbReference type="InterPro" id="IPR036097">
    <property type="entry name" value="HisK_dim/P_sf"/>
</dbReference>
<dbReference type="SUPFAM" id="SSF158472">
    <property type="entry name" value="HAMP domain-like"/>
    <property type="match status" value="1"/>
</dbReference>
<evidence type="ECO:0000259" key="16">
    <source>
        <dbReference type="PROSITE" id="PS50885"/>
    </source>
</evidence>
<comment type="catalytic activity">
    <reaction evidence="1">
        <text>ATP + protein L-histidine = ADP + protein N-phospho-L-histidine.</text>
        <dbReference type="EC" id="2.7.13.3"/>
    </reaction>
</comment>
<dbReference type="SMART" id="SM00304">
    <property type="entry name" value="HAMP"/>
    <property type="match status" value="1"/>
</dbReference>
<comment type="subcellular location">
    <subcellularLocation>
        <location evidence="2">Cell membrane</location>
        <topology evidence="2">Multi-pass membrane protein</topology>
    </subcellularLocation>
</comment>
<dbReference type="EC" id="2.7.13.3" evidence="3"/>
<dbReference type="Pfam" id="PF00512">
    <property type="entry name" value="HisKA"/>
    <property type="match status" value="1"/>
</dbReference>
<evidence type="ECO:0000256" key="8">
    <source>
        <dbReference type="ARBA" id="ARBA00022741"/>
    </source>
</evidence>
<dbReference type="InterPro" id="IPR005467">
    <property type="entry name" value="His_kinase_dom"/>
</dbReference>
<keyword evidence="18" id="KW-1185">Reference proteome</keyword>
<keyword evidence="9 17" id="KW-0418">Kinase</keyword>
<dbReference type="PROSITE" id="PS50109">
    <property type="entry name" value="HIS_KIN"/>
    <property type="match status" value="1"/>
</dbReference>
<dbReference type="Proteomes" id="UP000606889">
    <property type="component" value="Unassembled WGS sequence"/>
</dbReference>
<gene>
    <name evidence="17" type="ORF">H8S18_05145</name>
</gene>
<feature type="domain" description="HAMP" evidence="16">
    <location>
        <begin position="199"/>
        <end position="251"/>
    </location>
</feature>
<dbReference type="GO" id="GO:0016301">
    <property type="term" value="F:kinase activity"/>
    <property type="evidence" value="ECO:0007669"/>
    <property type="project" value="UniProtKB-KW"/>
</dbReference>
<keyword evidence="12" id="KW-0902">Two-component regulatory system</keyword>
<keyword evidence="11 14" id="KW-1133">Transmembrane helix</keyword>
<dbReference type="SUPFAM" id="SSF47384">
    <property type="entry name" value="Homodimeric domain of signal transducing histidine kinase"/>
    <property type="match status" value="1"/>
</dbReference>
<dbReference type="InterPro" id="IPR003661">
    <property type="entry name" value="HisK_dim/P_dom"/>
</dbReference>
<dbReference type="InterPro" id="IPR036890">
    <property type="entry name" value="HATPase_C_sf"/>
</dbReference>
<dbReference type="Pfam" id="PF00672">
    <property type="entry name" value="HAMP"/>
    <property type="match status" value="1"/>
</dbReference>
<name>A0ABR7ED49_9FIRM</name>
<evidence type="ECO:0000256" key="5">
    <source>
        <dbReference type="ARBA" id="ARBA00022553"/>
    </source>
</evidence>
<feature type="transmembrane region" description="Helical" evidence="14">
    <location>
        <begin position="179"/>
        <end position="198"/>
    </location>
</feature>
<evidence type="ECO:0000256" key="13">
    <source>
        <dbReference type="ARBA" id="ARBA00023136"/>
    </source>
</evidence>
<evidence type="ECO:0000313" key="17">
    <source>
        <dbReference type="EMBL" id="MBC5647712.1"/>
    </source>
</evidence>